<gene>
    <name evidence="1" type="ORF">AK812_SmicGene47876</name>
</gene>
<evidence type="ECO:0000313" key="1">
    <source>
        <dbReference type="EMBL" id="OLP73047.1"/>
    </source>
</evidence>
<protein>
    <submittedName>
        <fullName evidence="1">Uncharacterized protein</fullName>
    </submittedName>
</protein>
<comment type="caution">
    <text evidence="1">The sequence shown here is derived from an EMBL/GenBank/DDBJ whole genome shotgun (WGS) entry which is preliminary data.</text>
</comment>
<sequence length="30" mass="3475">AWTTGWPTCAKCLRIWCCRPVMPSDWMCAT</sequence>
<feature type="non-terminal residue" evidence="1">
    <location>
        <position position="1"/>
    </location>
</feature>
<accession>A0A1Q9BQS1</accession>
<proteinExistence type="predicted"/>
<dbReference type="AlphaFoldDB" id="A0A1Q9BQS1"/>
<organism evidence="1 2">
    <name type="scientific">Symbiodinium microadriaticum</name>
    <name type="common">Dinoflagellate</name>
    <name type="synonym">Zooxanthella microadriatica</name>
    <dbReference type="NCBI Taxonomy" id="2951"/>
    <lineage>
        <taxon>Eukaryota</taxon>
        <taxon>Sar</taxon>
        <taxon>Alveolata</taxon>
        <taxon>Dinophyceae</taxon>
        <taxon>Suessiales</taxon>
        <taxon>Symbiodiniaceae</taxon>
        <taxon>Symbiodinium</taxon>
    </lineage>
</organism>
<dbReference type="EMBL" id="LSRX01006546">
    <property type="protein sequence ID" value="OLP73047.1"/>
    <property type="molecule type" value="Genomic_DNA"/>
</dbReference>
<reference evidence="1 2" key="1">
    <citation type="submission" date="2016-02" db="EMBL/GenBank/DDBJ databases">
        <title>Genome analysis of coral dinoflagellate symbionts highlights evolutionary adaptations to a symbiotic lifestyle.</title>
        <authorList>
            <person name="Aranda M."/>
            <person name="Li Y."/>
            <person name="Liew Y.J."/>
            <person name="Baumgarten S."/>
            <person name="Simakov O."/>
            <person name="Wilson M."/>
            <person name="Piel J."/>
            <person name="Ashoor H."/>
            <person name="Bougouffa S."/>
            <person name="Bajic V.B."/>
            <person name="Ryu T."/>
            <person name="Ravasi T."/>
            <person name="Bayer T."/>
            <person name="Micklem G."/>
            <person name="Kim H."/>
            <person name="Bhak J."/>
            <person name="Lajeunesse T.C."/>
            <person name="Voolstra C.R."/>
        </authorList>
    </citation>
    <scope>NUCLEOTIDE SEQUENCE [LARGE SCALE GENOMIC DNA]</scope>
    <source>
        <strain evidence="1 2">CCMP2467</strain>
    </source>
</reference>
<dbReference type="Proteomes" id="UP000186817">
    <property type="component" value="Unassembled WGS sequence"/>
</dbReference>
<feature type="non-terminal residue" evidence="1">
    <location>
        <position position="30"/>
    </location>
</feature>
<evidence type="ECO:0000313" key="2">
    <source>
        <dbReference type="Proteomes" id="UP000186817"/>
    </source>
</evidence>
<name>A0A1Q9BQS1_SYMMI</name>
<keyword evidence="2" id="KW-1185">Reference proteome</keyword>